<dbReference type="RefSeq" id="WP_226608765.1">
    <property type="nucleotide sequence ID" value="NZ_JAJAQI010000018.1"/>
</dbReference>
<dbReference type="EMBL" id="JAJAQI010000018">
    <property type="protein sequence ID" value="MCB4822714.1"/>
    <property type="molecule type" value="Genomic_DNA"/>
</dbReference>
<comment type="caution">
    <text evidence="3">The sequence shown here is derived from an EMBL/GenBank/DDBJ whole genome shotgun (WGS) entry which is preliminary data.</text>
</comment>
<dbReference type="Gene3D" id="2.10.260.10">
    <property type="match status" value="1"/>
</dbReference>
<dbReference type="InterPro" id="IPR037914">
    <property type="entry name" value="SpoVT-AbrB_sf"/>
</dbReference>
<organism evidence="3 4">
    <name type="scientific">Roseicella aerolata</name>
    <dbReference type="NCBI Taxonomy" id="2883479"/>
    <lineage>
        <taxon>Bacteria</taxon>
        <taxon>Pseudomonadati</taxon>
        <taxon>Pseudomonadota</taxon>
        <taxon>Alphaproteobacteria</taxon>
        <taxon>Acetobacterales</taxon>
        <taxon>Roseomonadaceae</taxon>
        <taxon>Roseicella</taxon>
    </lineage>
</organism>
<feature type="domain" description="SpoVT-AbrB" evidence="2">
    <location>
        <begin position="1"/>
        <end position="46"/>
    </location>
</feature>
<evidence type="ECO:0000256" key="1">
    <source>
        <dbReference type="PROSITE-ProRule" id="PRU01076"/>
    </source>
</evidence>
<dbReference type="InterPro" id="IPR007159">
    <property type="entry name" value="SpoVT-AbrB_dom"/>
</dbReference>
<keyword evidence="1 3" id="KW-0238">DNA-binding</keyword>
<sequence length="68" mass="7540">MLRARMDAKGRITVPKALRTRLGLTPGSQLLLQAEGEELRGVTPPALLRRLRGARLALQRRLAKLEKG</sequence>
<dbReference type="Proteomes" id="UP001139311">
    <property type="component" value="Unassembled WGS sequence"/>
</dbReference>
<accession>A0A9X1L8P4</accession>
<proteinExistence type="predicted"/>
<name>A0A9X1L8P4_9PROT</name>
<evidence type="ECO:0000313" key="4">
    <source>
        <dbReference type="Proteomes" id="UP001139311"/>
    </source>
</evidence>
<evidence type="ECO:0000313" key="3">
    <source>
        <dbReference type="EMBL" id="MCB4822714.1"/>
    </source>
</evidence>
<dbReference type="AlphaFoldDB" id="A0A9X1L8P4"/>
<reference evidence="3" key="1">
    <citation type="submission" date="2021-10" db="EMBL/GenBank/DDBJ databases">
        <title>Roseicella aerolatum sp. nov., isolated from aerosols of e-waste dismantling site.</title>
        <authorList>
            <person name="Qin T."/>
        </authorList>
    </citation>
    <scope>NUCLEOTIDE SEQUENCE</scope>
    <source>
        <strain evidence="3">GB24</strain>
    </source>
</reference>
<dbReference type="PROSITE" id="PS51740">
    <property type="entry name" value="SPOVT_ABRB"/>
    <property type="match status" value="1"/>
</dbReference>
<dbReference type="GO" id="GO:0003677">
    <property type="term" value="F:DNA binding"/>
    <property type="evidence" value="ECO:0007669"/>
    <property type="project" value="UniProtKB-UniRule"/>
</dbReference>
<keyword evidence="4" id="KW-1185">Reference proteome</keyword>
<protein>
    <submittedName>
        <fullName evidence="3">AbrB/MazE/SpoVT family DNA-binding domain-containing protein</fullName>
    </submittedName>
</protein>
<dbReference type="SMART" id="SM00966">
    <property type="entry name" value="SpoVT_AbrB"/>
    <property type="match status" value="1"/>
</dbReference>
<dbReference type="NCBIfam" id="TIGR01439">
    <property type="entry name" value="lp_hng_hel_AbrB"/>
    <property type="match status" value="1"/>
</dbReference>
<dbReference type="SUPFAM" id="SSF89447">
    <property type="entry name" value="AbrB/MazE/MraZ-like"/>
    <property type="match status" value="1"/>
</dbReference>
<gene>
    <name evidence="3" type="ORF">LHA35_13325</name>
</gene>
<evidence type="ECO:0000259" key="2">
    <source>
        <dbReference type="PROSITE" id="PS51740"/>
    </source>
</evidence>
<dbReference type="Pfam" id="PF04014">
    <property type="entry name" value="MazE_antitoxin"/>
    <property type="match status" value="1"/>
</dbReference>